<dbReference type="GO" id="GO:0004065">
    <property type="term" value="F:arylsulfatase activity"/>
    <property type="evidence" value="ECO:0007669"/>
    <property type="project" value="TreeGrafter"/>
</dbReference>
<sequence length="459" mass="53012">MRWDIRMMNTVTPSFLKPYAEWCYQKTRNQYKNIKNNVDHNKRISKVPEINLESKDIVFITVDCLRNDRISRHNDRETTPFLNSSANYSEGVSASSWTYSSVPSLLTGLYPHNHGAVFDVDYRNYLSDDSLSSVRSDVYTLPELLETAGYRTAFTTGITTAQIPLHGRFGSTIIKNDSDCNQMFEYVKDWWEKNTFANGRFAYLQLADLHTPLHEPDKQWFNGPLSLGNFDYVDGDIDSSDFREYRENRFRAYDNLLRAIDSSIESFVNWLDSRRELKDTLIIVTSDHGEEHWEWTKFEKSSFNDPRDQYGVGHGHALVPPVTDVPIYTLGNIPESSETQNSTIDIVPTVLEMLGYNNELDYQFDGESWIEPTVSDRRFLSEETAYGHNQLAVISEKDQFIYIPSTEESYLIDRESQSVVDDFNSQEYMTHLPKRFKTGDSVSIDGETEDQLAALGYLE</sequence>
<dbReference type="EMBL" id="CP045488">
    <property type="protein sequence ID" value="QFU82289.1"/>
    <property type="molecule type" value="Genomic_DNA"/>
</dbReference>
<gene>
    <name evidence="3" type="ORF">GCU68_06965</name>
</gene>
<dbReference type="OrthoDB" id="102174at2157"/>
<comment type="similarity">
    <text evidence="1">Belongs to the sulfatase family.</text>
</comment>
<dbReference type="Proteomes" id="UP000326170">
    <property type="component" value="Chromosome"/>
</dbReference>
<protein>
    <submittedName>
        <fullName evidence="3">Sulfatase-like hydrolase/transferase</fullName>
    </submittedName>
</protein>
<dbReference type="GeneID" id="42300775"/>
<dbReference type="GO" id="GO:0016740">
    <property type="term" value="F:transferase activity"/>
    <property type="evidence" value="ECO:0007669"/>
    <property type="project" value="UniProtKB-KW"/>
</dbReference>
<proteinExistence type="inferred from homology"/>
<evidence type="ECO:0000259" key="2">
    <source>
        <dbReference type="Pfam" id="PF00884"/>
    </source>
</evidence>
<name>A0A5P9P2D3_9EURY</name>
<dbReference type="RefSeq" id="WP_152940168.1">
    <property type="nucleotide sequence ID" value="NZ_CP045488.1"/>
</dbReference>
<dbReference type="KEGG" id="nas:GCU68_06965"/>
<keyword evidence="4" id="KW-1185">Reference proteome</keyword>
<dbReference type="PANTHER" id="PTHR42693">
    <property type="entry name" value="ARYLSULFATASE FAMILY MEMBER"/>
    <property type="match status" value="1"/>
</dbReference>
<dbReference type="InterPro" id="IPR050738">
    <property type="entry name" value="Sulfatase"/>
</dbReference>
<accession>A0A5P9P2D3</accession>
<dbReference type="InterPro" id="IPR017850">
    <property type="entry name" value="Alkaline_phosphatase_core_sf"/>
</dbReference>
<dbReference type="Gene3D" id="3.40.720.10">
    <property type="entry name" value="Alkaline Phosphatase, subunit A"/>
    <property type="match status" value="1"/>
</dbReference>
<feature type="domain" description="Sulfatase N-terminal" evidence="2">
    <location>
        <begin position="56"/>
        <end position="356"/>
    </location>
</feature>
<evidence type="ECO:0000313" key="4">
    <source>
        <dbReference type="Proteomes" id="UP000326170"/>
    </source>
</evidence>
<organism evidence="3 4">
    <name type="scientific">Natronorubrum aibiense</name>
    <dbReference type="NCBI Taxonomy" id="348826"/>
    <lineage>
        <taxon>Archaea</taxon>
        <taxon>Methanobacteriati</taxon>
        <taxon>Methanobacteriota</taxon>
        <taxon>Stenosarchaea group</taxon>
        <taxon>Halobacteria</taxon>
        <taxon>Halobacteriales</taxon>
        <taxon>Natrialbaceae</taxon>
        <taxon>Natronorubrum</taxon>
    </lineage>
</organism>
<dbReference type="SUPFAM" id="SSF53649">
    <property type="entry name" value="Alkaline phosphatase-like"/>
    <property type="match status" value="1"/>
</dbReference>
<dbReference type="InterPro" id="IPR000917">
    <property type="entry name" value="Sulfatase_N"/>
</dbReference>
<evidence type="ECO:0000256" key="1">
    <source>
        <dbReference type="ARBA" id="ARBA00008779"/>
    </source>
</evidence>
<dbReference type="Pfam" id="PF00884">
    <property type="entry name" value="Sulfatase"/>
    <property type="match status" value="1"/>
</dbReference>
<dbReference type="PANTHER" id="PTHR42693:SF33">
    <property type="entry name" value="ARYLSULFATASE"/>
    <property type="match status" value="1"/>
</dbReference>
<keyword evidence="3" id="KW-0808">Transferase</keyword>
<evidence type="ECO:0000313" key="3">
    <source>
        <dbReference type="EMBL" id="QFU82289.1"/>
    </source>
</evidence>
<reference evidence="3 4" key="1">
    <citation type="journal article" date="2007" name="Int. J. Syst. Evol. Microbiol.">
        <title>Natronorubrum sulfidifaciens sp. nov., an extremely haloalkaliphilic archaeon isolated from Aiding salt lake in Xin-Jiang, China.</title>
        <authorList>
            <person name="Cui H.L."/>
            <person name="Tohty D."/>
            <person name="Liu H.C."/>
            <person name="Liu S.J."/>
            <person name="Oren A."/>
            <person name="Zhou P.J."/>
        </authorList>
    </citation>
    <scope>NUCLEOTIDE SEQUENCE [LARGE SCALE GENOMIC DNA]</scope>
    <source>
        <strain evidence="3 4">7-3</strain>
    </source>
</reference>
<keyword evidence="3" id="KW-0378">Hydrolase</keyword>
<dbReference type="AlphaFoldDB" id="A0A5P9P2D3"/>